<keyword evidence="3" id="KW-0732">Signal</keyword>
<dbReference type="InterPro" id="IPR032179">
    <property type="entry name" value="Cry22Aa_Ig-like"/>
</dbReference>
<dbReference type="PANTHER" id="PTHR45661:SF3">
    <property type="entry name" value="IG-LIKE DOMAIN-CONTAINING PROTEIN"/>
    <property type="match status" value="1"/>
</dbReference>
<accession>A0A391P094</accession>
<feature type="domain" description="Pesticidal crystal protein Cry22Aa Ig-like" evidence="4">
    <location>
        <begin position="865"/>
        <end position="933"/>
    </location>
</feature>
<evidence type="ECO:0000256" key="2">
    <source>
        <dbReference type="SAM" id="Phobius"/>
    </source>
</evidence>
<proteinExistence type="predicted"/>
<dbReference type="AlphaFoldDB" id="A0A391P094"/>
<organism evidence="5 6">
    <name type="scientific">Mediterraneibacter butyricigenes</name>
    <dbReference type="NCBI Taxonomy" id="2316025"/>
    <lineage>
        <taxon>Bacteria</taxon>
        <taxon>Bacillati</taxon>
        <taxon>Bacillota</taxon>
        <taxon>Clostridia</taxon>
        <taxon>Lachnospirales</taxon>
        <taxon>Lachnospiraceae</taxon>
        <taxon>Mediterraneibacter</taxon>
    </lineage>
</organism>
<dbReference type="Gene3D" id="3.80.10.10">
    <property type="entry name" value="Ribonuclease Inhibitor"/>
    <property type="match status" value="3"/>
</dbReference>
<feature type="compositionally biased region" description="Polar residues" evidence="1">
    <location>
        <begin position="948"/>
        <end position="973"/>
    </location>
</feature>
<sequence length="1009" mass="107385">MKQKRLKTALASLLVLSMFFSAHSIAFAAESEDVTASTEQTNDTTPSTSVPDKTDVTKETDSTGNSDTIANDGNETTESHNESITPATDDAESVVTPLTANAITGNCGATENDHVTWTLEQNNEDNNNPTYTLTISGNGAIADYTTNAGNASATQPWKSYKNDITKIVIENDVSRIGNFAFNGLTSVSSLSISKSVTEIGTWSIDVSGINEFQVESGNPSFKLIDGVLFSADGTTLIAYPCGKEEVATYTVPDGTETISNGAFTGCKIKELTFSDSVINVGTWMFGSNSTIEAVHFGTGIQSIGQGVFNGTASLKTVTFPEKVSDLSISIQAFQGTGITELTLPSGVKEVGSQAFKNCKSLKTLNFLGSSAGLTMGAQTFQNNTSLKSVILPEGISGIATQGFATCPSLTEVSFRGSSNNLVIGGQAFSGCSGLSSITLPEGIKEIGGSAFSGLSNLTEVNFPQTVSAEGLQIDNAAFSNTGLTSLSLPMNVTSLGASCFNGCTQLSTIEWAAPAKNATINSYVFLGSNQVKRLVIPEGVVKLDSQAIGQMSGLKYIKLPSTLSTLNQFSLHVLRSLEVLDMSAVTTCENFSKTAGTQEYQWLNASPKIIYLSNTDMEKAVANRKYNASIAVVNGGTFPEDTDFTTDHLATPTKANYKFLGWYENADCTGTPATTLKTNQTYYAGWEAKAASTISFNDNFVLNMTYNGSEYTVDTDNYTVTGDQRVVTFAYQIKNENGEWTDIPSAPVSAGEYRVKAIVKANDTYASAETDWKEFSILKADPTYEVPTGLTAMAGQVLKDVTLPNGFTWQDDADTTSVGNAGTNTFKVTYTPEDTDNYNVVKDIEITLTVSLKAEVINAAPVITANDKTLTVGDTFDAKADVTAKDAEDGDLTQKIEVINNTVDTSKAGSYEVTYKVTDSQGASVTKTITVTVKAKDTLKPTPDRKNNPSGPSTDKNKNSKASQTAKTTSNHVKTGDTTNVTFWVLLTFLSCGLFVLIIGTKKKNAIKK</sequence>
<evidence type="ECO:0000256" key="1">
    <source>
        <dbReference type="SAM" id="MobiDB-lite"/>
    </source>
</evidence>
<gene>
    <name evidence="5" type="ORF">KGMB01110_17600</name>
</gene>
<dbReference type="Pfam" id="PF16403">
    <property type="entry name" value="Bact_surface_Ig-like"/>
    <property type="match status" value="1"/>
</dbReference>
<evidence type="ECO:0000259" key="4">
    <source>
        <dbReference type="Pfam" id="PF16403"/>
    </source>
</evidence>
<feature type="signal peptide" evidence="3">
    <location>
        <begin position="1"/>
        <end position="28"/>
    </location>
</feature>
<dbReference type="EMBL" id="BHGK01000001">
    <property type="protein sequence ID" value="GCA67324.1"/>
    <property type="molecule type" value="Genomic_DNA"/>
</dbReference>
<dbReference type="InterPro" id="IPR032675">
    <property type="entry name" value="LRR_dom_sf"/>
</dbReference>
<keyword evidence="2" id="KW-0812">Transmembrane</keyword>
<keyword evidence="6" id="KW-1185">Reference proteome</keyword>
<dbReference type="InterPro" id="IPR042229">
    <property type="entry name" value="Listeria/Bacterioides_rpt_sf"/>
</dbReference>
<dbReference type="SUPFAM" id="SSF52058">
    <property type="entry name" value="L domain-like"/>
    <property type="match status" value="1"/>
</dbReference>
<feature type="region of interest" description="Disordered" evidence="1">
    <location>
        <begin position="936"/>
        <end position="973"/>
    </location>
</feature>
<feature type="chain" id="PRO_5017312717" description="Pesticidal crystal protein Cry22Aa Ig-like domain-containing protein" evidence="3">
    <location>
        <begin position="29"/>
        <end position="1009"/>
    </location>
</feature>
<dbReference type="InterPro" id="IPR053139">
    <property type="entry name" value="Surface_bspA-like"/>
</dbReference>
<dbReference type="Pfam" id="PF13306">
    <property type="entry name" value="LRR_5"/>
    <property type="match status" value="4"/>
</dbReference>
<protein>
    <recommendedName>
        <fullName evidence="4">Pesticidal crystal protein Cry22Aa Ig-like domain-containing protein</fullName>
    </recommendedName>
</protein>
<name>A0A391P094_9FIRM</name>
<feature type="compositionally biased region" description="Basic and acidic residues" evidence="1">
    <location>
        <begin position="52"/>
        <end position="61"/>
    </location>
</feature>
<evidence type="ECO:0000256" key="3">
    <source>
        <dbReference type="SAM" id="SignalP"/>
    </source>
</evidence>
<feature type="compositionally biased region" description="Basic and acidic residues" evidence="1">
    <location>
        <begin position="936"/>
        <end position="947"/>
    </location>
</feature>
<keyword evidence="2" id="KW-0472">Membrane</keyword>
<feature type="compositionally biased region" description="Polar residues" evidence="1">
    <location>
        <begin position="62"/>
        <end position="86"/>
    </location>
</feature>
<dbReference type="PANTHER" id="PTHR45661">
    <property type="entry name" value="SURFACE ANTIGEN"/>
    <property type="match status" value="1"/>
</dbReference>
<dbReference type="Proteomes" id="UP000265643">
    <property type="component" value="Unassembled WGS sequence"/>
</dbReference>
<dbReference type="InterPro" id="IPR026906">
    <property type="entry name" value="LRR_5"/>
</dbReference>
<feature type="region of interest" description="Disordered" evidence="1">
    <location>
        <begin position="32"/>
        <end position="91"/>
    </location>
</feature>
<dbReference type="Gene3D" id="2.60.40.4270">
    <property type="entry name" value="Listeria-Bacteroides repeat domain"/>
    <property type="match status" value="1"/>
</dbReference>
<keyword evidence="2" id="KW-1133">Transmembrane helix</keyword>
<feature type="compositionally biased region" description="Polar residues" evidence="1">
    <location>
        <begin position="34"/>
        <end position="51"/>
    </location>
</feature>
<evidence type="ECO:0000313" key="6">
    <source>
        <dbReference type="Proteomes" id="UP000265643"/>
    </source>
</evidence>
<feature type="transmembrane region" description="Helical" evidence="2">
    <location>
        <begin position="981"/>
        <end position="1000"/>
    </location>
</feature>
<comment type="caution">
    <text evidence="5">The sequence shown here is derived from an EMBL/GenBank/DDBJ whole genome shotgun (WGS) entry which is preliminary data.</text>
</comment>
<dbReference type="InterPro" id="IPR013783">
    <property type="entry name" value="Ig-like_fold"/>
</dbReference>
<reference evidence="6" key="1">
    <citation type="submission" date="2018-09" db="EMBL/GenBank/DDBJ databases">
        <title>Draft Genome Sequence of Mediterraneibacter sp. KCTC 15684.</title>
        <authorList>
            <person name="Kim J.S."/>
            <person name="Han K.I."/>
            <person name="Suh M.K."/>
            <person name="Lee K.C."/>
            <person name="Eom M.K."/>
            <person name="Lee J.H."/>
            <person name="Park S.H."/>
            <person name="Kang S.W."/>
            <person name="Park J.E."/>
            <person name="Oh B.S."/>
            <person name="Yu S.Y."/>
            <person name="Choi S.H."/>
            <person name="Lee D.H."/>
            <person name="Yoon H."/>
            <person name="Kim B."/>
            <person name="Yang S.J."/>
            <person name="Lee J.S."/>
        </authorList>
    </citation>
    <scope>NUCLEOTIDE SEQUENCE [LARGE SCALE GENOMIC DNA]</scope>
    <source>
        <strain evidence="6">KCTC 15684</strain>
    </source>
</reference>
<dbReference type="Gene3D" id="2.60.40.10">
    <property type="entry name" value="Immunoglobulins"/>
    <property type="match status" value="1"/>
</dbReference>
<dbReference type="RefSeq" id="WP_119298082.1">
    <property type="nucleotide sequence ID" value="NZ_BHGK01000001.1"/>
</dbReference>
<evidence type="ECO:0000313" key="5">
    <source>
        <dbReference type="EMBL" id="GCA67324.1"/>
    </source>
</evidence>